<comment type="caution">
    <text evidence="1">The sequence shown here is derived from an EMBL/GenBank/DDBJ whole genome shotgun (WGS) entry which is preliminary data.</text>
</comment>
<gene>
    <name evidence="1" type="ORF">J4215_03695</name>
</gene>
<proteinExistence type="predicted"/>
<evidence type="ECO:0000313" key="1">
    <source>
        <dbReference type="EMBL" id="MBS3061661.1"/>
    </source>
</evidence>
<evidence type="ECO:0000313" key="2">
    <source>
        <dbReference type="Proteomes" id="UP000675968"/>
    </source>
</evidence>
<dbReference type="Proteomes" id="UP000675968">
    <property type="component" value="Unassembled WGS sequence"/>
</dbReference>
<dbReference type="SUPFAM" id="SSF53335">
    <property type="entry name" value="S-adenosyl-L-methionine-dependent methyltransferases"/>
    <property type="match status" value="1"/>
</dbReference>
<dbReference type="Gene3D" id="3.40.50.150">
    <property type="entry name" value="Vaccinia Virus protein VP39"/>
    <property type="match status" value="1"/>
</dbReference>
<dbReference type="AlphaFoldDB" id="A0A8T4L4C6"/>
<protein>
    <submittedName>
        <fullName evidence="1">Uncharacterized protein</fullName>
    </submittedName>
</protein>
<reference evidence="1" key="1">
    <citation type="submission" date="2021-03" db="EMBL/GenBank/DDBJ databases">
        <authorList>
            <person name="Jaffe A."/>
        </authorList>
    </citation>
    <scope>NUCLEOTIDE SEQUENCE</scope>
    <source>
        <strain evidence="1">RIFCSPLOWO2_01_FULL_AR10_48_17</strain>
    </source>
</reference>
<reference evidence="1" key="2">
    <citation type="submission" date="2021-05" db="EMBL/GenBank/DDBJ databases">
        <title>Protein family content uncovers lineage relationships and bacterial pathway maintenance mechanisms in DPANN archaea.</title>
        <authorList>
            <person name="Castelle C.J."/>
            <person name="Meheust R."/>
            <person name="Jaffe A.L."/>
            <person name="Seitz K."/>
            <person name="Gong X."/>
            <person name="Baker B.J."/>
            <person name="Banfield J.F."/>
        </authorList>
    </citation>
    <scope>NUCLEOTIDE SEQUENCE</scope>
    <source>
        <strain evidence="1">RIFCSPLOWO2_01_FULL_AR10_48_17</strain>
    </source>
</reference>
<accession>A0A8T4L4C6</accession>
<dbReference type="EMBL" id="JAGVWC010000010">
    <property type="protein sequence ID" value="MBS3061661.1"/>
    <property type="molecule type" value="Genomic_DNA"/>
</dbReference>
<organism evidence="1 2">
    <name type="scientific">Candidatus Iainarchaeum sp</name>
    <dbReference type="NCBI Taxonomy" id="3101447"/>
    <lineage>
        <taxon>Archaea</taxon>
        <taxon>Candidatus Iainarchaeota</taxon>
        <taxon>Candidatus Iainarchaeia</taxon>
        <taxon>Candidatus Iainarchaeales</taxon>
        <taxon>Candidatus Iainarchaeaceae</taxon>
        <taxon>Candidatus Iainarchaeum</taxon>
    </lineage>
</organism>
<name>A0A8T4L4C6_9ARCH</name>
<sequence length="219" mass="25285">MDLGSGPTADTGWDLAANRTNRPVSKHGRFVSVDLERMLPVNSRGQLFTQPHHSFHQTDVWDHFRKTRSNSVKVIQDSYLLVFFLVEKTLSDSKMPRTEHVSVDSERYLKQVHRILVPNGRFTIYLNPMYVPTVRKALEKTGFQVLSEKTLTEEEIMKGKSETAKRRLIEVSPHQDRIDAEFAAREKYEIFFNALGHPGIIDAEKIRRTVRINAKKPAR</sequence>
<dbReference type="InterPro" id="IPR029063">
    <property type="entry name" value="SAM-dependent_MTases_sf"/>
</dbReference>